<keyword evidence="2" id="KW-1185">Reference proteome</keyword>
<reference evidence="1 2" key="1">
    <citation type="submission" date="2024-04" db="EMBL/GenBank/DDBJ databases">
        <authorList>
            <person name="Fracassetti M."/>
        </authorList>
    </citation>
    <scope>NUCLEOTIDE SEQUENCE [LARGE SCALE GENOMIC DNA]</scope>
</reference>
<protein>
    <submittedName>
        <fullName evidence="1">Uncharacterized protein</fullName>
    </submittedName>
</protein>
<sequence length="84" mass="9543">MDSLVGVTTHHHILSSSSCIRRPQLRTSCAPSQQRQSRQDLPPVLQLRSSTKAYLHHHQSTFSVLGKKPNLTEYISVRIRLLVN</sequence>
<proteinExistence type="predicted"/>
<dbReference type="AlphaFoldDB" id="A0AAV2E160"/>
<name>A0AAV2E160_9ROSI</name>
<evidence type="ECO:0000313" key="2">
    <source>
        <dbReference type="Proteomes" id="UP001497516"/>
    </source>
</evidence>
<dbReference type="Proteomes" id="UP001497516">
    <property type="component" value="Chromosome 3"/>
</dbReference>
<evidence type="ECO:0000313" key="1">
    <source>
        <dbReference type="EMBL" id="CAL1379285.1"/>
    </source>
</evidence>
<accession>A0AAV2E160</accession>
<gene>
    <name evidence="1" type="ORF">LTRI10_LOCUS20815</name>
</gene>
<organism evidence="1 2">
    <name type="scientific">Linum trigynum</name>
    <dbReference type="NCBI Taxonomy" id="586398"/>
    <lineage>
        <taxon>Eukaryota</taxon>
        <taxon>Viridiplantae</taxon>
        <taxon>Streptophyta</taxon>
        <taxon>Embryophyta</taxon>
        <taxon>Tracheophyta</taxon>
        <taxon>Spermatophyta</taxon>
        <taxon>Magnoliopsida</taxon>
        <taxon>eudicotyledons</taxon>
        <taxon>Gunneridae</taxon>
        <taxon>Pentapetalae</taxon>
        <taxon>rosids</taxon>
        <taxon>fabids</taxon>
        <taxon>Malpighiales</taxon>
        <taxon>Linaceae</taxon>
        <taxon>Linum</taxon>
    </lineage>
</organism>
<dbReference type="EMBL" id="OZ034816">
    <property type="protein sequence ID" value="CAL1379285.1"/>
    <property type="molecule type" value="Genomic_DNA"/>
</dbReference>